<organism evidence="3 4">
    <name type="scientific">Zalerion maritima</name>
    <dbReference type="NCBI Taxonomy" id="339359"/>
    <lineage>
        <taxon>Eukaryota</taxon>
        <taxon>Fungi</taxon>
        <taxon>Dikarya</taxon>
        <taxon>Ascomycota</taxon>
        <taxon>Pezizomycotina</taxon>
        <taxon>Sordariomycetes</taxon>
        <taxon>Lulworthiomycetidae</taxon>
        <taxon>Lulworthiales</taxon>
        <taxon>Lulworthiaceae</taxon>
        <taxon>Zalerion</taxon>
    </lineage>
</organism>
<keyword evidence="4" id="KW-1185">Reference proteome</keyword>
<dbReference type="GO" id="GO:0006629">
    <property type="term" value="P:lipid metabolic process"/>
    <property type="evidence" value="ECO:0007669"/>
    <property type="project" value="TreeGrafter"/>
</dbReference>
<protein>
    <recommendedName>
        <fullName evidence="5">SGNH hydrolase-type esterase domain-containing protein</fullName>
    </recommendedName>
</protein>
<keyword evidence="2" id="KW-0732">Signal</keyword>
<dbReference type="GO" id="GO:0016788">
    <property type="term" value="F:hydrolase activity, acting on ester bonds"/>
    <property type="evidence" value="ECO:0007669"/>
    <property type="project" value="InterPro"/>
</dbReference>
<feature type="chain" id="PRO_5042058349" description="SGNH hydrolase-type esterase domain-containing protein" evidence="2">
    <location>
        <begin position="21"/>
        <end position="667"/>
    </location>
</feature>
<sequence length="667" mass="72844">MKVSIFIILFLSLSLGELWAAAAPITIADHALTVHQRRGVISKIWDFLSLGPKHSAPSSDGTLAAPGVVDIPSTASILSRPVPVAFILAPNSTRPGRFVAFGDSYSAGFGADLGYSSDDRCRRGKRSHPNLLAEDMAEFDGIWEDLGLHSSSSAPTAATSENGTSAAAAVGEENPGGVSLKGERISPRSTTAPEHLLWLSCSGAVTEDLLSFPEDLAYKVRKATGKWSWKSAILDLFRGKNDREGFSYPDPKWPGPFLSGEDKFSRQLDSWNPAGGEESDMAILSLGGNDLGFSKILLSCVLHKGACKENIDVAVQKAKSPEFRMRYWSIFDEMFRKANSDSFVLTATGYARFFNAETDYCDQARFGAGKGAPAMDKGTRGLLNSLVVLINGELQSVVEGYNVARFGTAEHGDRLGSSKDERGARVLFVNADSKYEGHRFCEQGVQEPDRGNPNNWFFNYLGWDHEVSRGDKAYAARIEVDELKKVKFPRCVWEAVVSFGFDNKEKNVEPDGGRDAMTTAARFGMCFLRLLVDLDPSKAPEHWHWDEVPELGTAAVGEEQADRIILEAEEKARGWKGGGDGKVEGNVVGVPLEGEKAEEGELGKRGFLQPLGTLAPMPTVLGKAFHPKWAGHRAIRDILYERWLEIGWAVPATELLGIDKGENDHEE</sequence>
<dbReference type="AlphaFoldDB" id="A0AAD5RY80"/>
<feature type="region of interest" description="Disordered" evidence="1">
    <location>
        <begin position="153"/>
        <end position="185"/>
    </location>
</feature>
<feature type="signal peptide" evidence="2">
    <location>
        <begin position="1"/>
        <end position="20"/>
    </location>
</feature>
<dbReference type="EMBL" id="JAKWBI020000017">
    <property type="protein sequence ID" value="KAJ2906208.1"/>
    <property type="molecule type" value="Genomic_DNA"/>
</dbReference>
<dbReference type="PANTHER" id="PTHR37981:SF1">
    <property type="entry name" value="SGNH HYDROLASE-TYPE ESTERASE DOMAIN-CONTAINING PROTEIN"/>
    <property type="match status" value="1"/>
</dbReference>
<evidence type="ECO:0000313" key="3">
    <source>
        <dbReference type="EMBL" id="KAJ2906208.1"/>
    </source>
</evidence>
<evidence type="ECO:0000256" key="2">
    <source>
        <dbReference type="SAM" id="SignalP"/>
    </source>
</evidence>
<gene>
    <name evidence="3" type="ORF">MKZ38_002633</name>
</gene>
<dbReference type="InterPro" id="IPR037460">
    <property type="entry name" value="SEST-like"/>
</dbReference>
<dbReference type="InterPro" id="IPR036514">
    <property type="entry name" value="SGNH_hydro_sf"/>
</dbReference>
<dbReference type="PANTHER" id="PTHR37981">
    <property type="entry name" value="LIPASE 2"/>
    <property type="match status" value="1"/>
</dbReference>
<dbReference type="Proteomes" id="UP001201980">
    <property type="component" value="Unassembled WGS sequence"/>
</dbReference>
<name>A0AAD5RY80_9PEZI</name>
<comment type="caution">
    <text evidence="3">The sequence shown here is derived from an EMBL/GenBank/DDBJ whole genome shotgun (WGS) entry which is preliminary data.</text>
</comment>
<reference evidence="3" key="1">
    <citation type="submission" date="2022-07" db="EMBL/GenBank/DDBJ databases">
        <title>Draft genome sequence of Zalerion maritima ATCC 34329, a (micro)plastics degrading marine fungus.</title>
        <authorList>
            <person name="Paco A."/>
            <person name="Goncalves M.F.M."/>
            <person name="Rocha-Santos T.A.P."/>
            <person name="Alves A."/>
        </authorList>
    </citation>
    <scope>NUCLEOTIDE SEQUENCE</scope>
    <source>
        <strain evidence="3">ATCC 34329</strain>
    </source>
</reference>
<proteinExistence type="predicted"/>
<evidence type="ECO:0000256" key="1">
    <source>
        <dbReference type="SAM" id="MobiDB-lite"/>
    </source>
</evidence>
<dbReference type="SUPFAM" id="SSF52266">
    <property type="entry name" value="SGNH hydrolase"/>
    <property type="match status" value="1"/>
</dbReference>
<evidence type="ECO:0008006" key="5">
    <source>
        <dbReference type="Google" id="ProtNLM"/>
    </source>
</evidence>
<dbReference type="Gene3D" id="3.40.50.1110">
    <property type="entry name" value="SGNH hydrolase"/>
    <property type="match status" value="1"/>
</dbReference>
<accession>A0AAD5RY80</accession>
<evidence type="ECO:0000313" key="4">
    <source>
        <dbReference type="Proteomes" id="UP001201980"/>
    </source>
</evidence>